<dbReference type="Proteomes" id="UP001500359">
    <property type="component" value="Unassembled WGS sequence"/>
</dbReference>
<evidence type="ECO:0000313" key="1">
    <source>
        <dbReference type="EMBL" id="GAA0852179.1"/>
    </source>
</evidence>
<comment type="caution">
    <text evidence="1">The sequence shown here is derived from an EMBL/GenBank/DDBJ whole genome shotgun (WGS) entry which is preliminary data.</text>
</comment>
<reference evidence="2" key="1">
    <citation type="journal article" date="2019" name="Int. J. Syst. Evol. Microbiol.">
        <title>The Global Catalogue of Microorganisms (GCM) 10K type strain sequencing project: providing services to taxonomists for standard genome sequencing and annotation.</title>
        <authorList>
            <consortium name="The Broad Institute Genomics Platform"/>
            <consortium name="The Broad Institute Genome Sequencing Center for Infectious Disease"/>
            <person name="Wu L."/>
            <person name="Ma J."/>
        </authorList>
    </citation>
    <scope>NUCLEOTIDE SEQUENCE [LARGE SCALE GENOMIC DNA]</scope>
    <source>
        <strain evidence="2">JCM 15896</strain>
    </source>
</reference>
<evidence type="ECO:0000313" key="2">
    <source>
        <dbReference type="Proteomes" id="UP001500359"/>
    </source>
</evidence>
<dbReference type="InterPro" id="IPR021370">
    <property type="entry name" value="DUF2987"/>
</dbReference>
<dbReference type="Pfam" id="PF11205">
    <property type="entry name" value="DUF2987"/>
    <property type="match status" value="1"/>
</dbReference>
<name>A0ABP3WRN1_9ALTE</name>
<keyword evidence="2" id="KW-1185">Reference proteome</keyword>
<organism evidence="1 2">
    <name type="scientific">Aliiglaciecola litoralis</name>
    <dbReference type="NCBI Taxonomy" id="582857"/>
    <lineage>
        <taxon>Bacteria</taxon>
        <taxon>Pseudomonadati</taxon>
        <taxon>Pseudomonadota</taxon>
        <taxon>Gammaproteobacteria</taxon>
        <taxon>Alteromonadales</taxon>
        <taxon>Alteromonadaceae</taxon>
        <taxon>Aliiglaciecola</taxon>
    </lineage>
</organism>
<proteinExistence type="predicted"/>
<dbReference type="EMBL" id="BAAAFD010000001">
    <property type="protein sequence ID" value="GAA0852179.1"/>
    <property type="molecule type" value="Genomic_DNA"/>
</dbReference>
<gene>
    <name evidence="1" type="ORF">GCM10009114_01450</name>
</gene>
<protein>
    <recommendedName>
        <fullName evidence="3">DUF2987 domain-containing protein</fullName>
    </recommendedName>
</protein>
<sequence length="208" mass="23509">MRYISLLLLVLFCGLSWADELKVEYASFYSHLKKIDNDETQGLQFAFGFKNIASDSLCHIRTAQIVTPKVTLPVSVSDEQRFILPTELALKQAHGVIHINLEEQANQCDLSVQLETKPAYLKRTYQQNELLSLLGQYESFFDDVGGFMSFLMPDVIGLQMHFAEPLPASLEADLNVAGNKLILDKKWIQKMQPLTLPSTPFRITAITD</sequence>
<evidence type="ECO:0008006" key="3">
    <source>
        <dbReference type="Google" id="ProtNLM"/>
    </source>
</evidence>
<accession>A0ABP3WRN1</accession>
<dbReference type="RefSeq" id="WP_343855650.1">
    <property type="nucleotide sequence ID" value="NZ_BAAAFD010000001.1"/>
</dbReference>